<organism evidence="2">
    <name type="scientific">Caldithrix abyssi</name>
    <dbReference type="NCBI Taxonomy" id="187145"/>
    <lineage>
        <taxon>Bacteria</taxon>
        <taxon>Pseudomonadati</taxon>
        <taxon>Calditrichota</taxon>
        <taxon>Calditrichia</taxon>
        <taxon>Calditrichales</taxon>
        <taxon>Calditrichaceae</taxon>
        <taxon>Caldithrix</taxon>
    </lineage>
</organism>
<proteinExistence type="predicted"/>
<dbReference type="AlphaFoldDB" id="A0A7V4TYY2"/>
<dbReference type="Proteomes" id="UP000885779">
    <property type="component" value="Unassembled WGS sequence"/>
</dbReference>
<evidence type="ECO:0000256" key="1">
    <source>
        <dbReference type="SAM" id="SignalP"/>
    </source>
</evidence>
<evidence type="ECO:0000313" key="2">
    <source>
        <dbReference type="EMBL" id="HGY54971.1"/>
    </source>
</evidence>
<accession>A0A7V4TYY2</accession>
<sequence length="243" mass="28897">MKKILIVLFFLFYSFFSSCSKENNNPSDPQYLINVGFYKVIIDLMQSGVAISSRDSVTDCIFKLNGFNIPVSWEYSGYLEEWETYTIYKDLPDSLEFMTGKSYDVYLKLNGKEYVCTIKLSDKPKVTWPKFDINSDYTFTWNLIDIPAEQTIYMYVEDNNKYTERYWHLDGEVRSHTIDKNYFSGLDETTIDLDIDIYCFNYYRDGDFVVLSESWTNINDKKNTLHRRMNIRRFINVFIPKAF</sequence>
<dbReference type="PROSITE" id="PS51257">
    <property type="entry name" value="PROKAR_LIPOPROTEIN"/>
    <property type="match status" value="1"/>
</dbReference>
<reference evidence="2" key="1">
    <citation type="journal article" date="2020" name="mSystems">
        <title>Genome- and Community-Level Interaction Insights into Carbon Utilization and Element Cycling Functions of Hydrothermarchaeota in Hydrothermal Sediment.</title>
        <authorList>
            <person name="Zhou Z."/>
            <person name="Liu Y."/>
            <person name="Xu W."/>
            <person name="Pan J."/>
            <person name="Luo Z.H."/>
            <person name="Li M."/>
        </authorList>
    </citation>
    <scope>NUCLEOTIDE SEQUENCE [LARGE SCALE GENOMIC DNA]</scope>
    <source>
        <strain evidence="2">HyVt-577</strain>
    </source>
</reference>
<dbReference type="EMBL" id="DRQG01000037">
    <property type="protein sequence ID" value="HGY54971.1"/>
    <property type="molecule type" value="Genomic_DNA"/>
</dbReference>
<name>A0A7V4TYY2_CALAY</name>
<feature type="signal peptide" evidence="1">
    <location>
        <begin position="1"/>
        <end position="20"/>
    </location>
</feature>
<protein>
    <recommendedName>
        <fullName evidence="3">DUF4377 domain-containing protein</fullName>
    </recommendedName>
</protein>
<gene>
    <name evidence="2" type="ORF">ENK44_04675</name>
</gene>
<keyword evidence="1" id="KW-0732">Signal</keyword>
<evidence type="ECO:0008006" key="3">
    <source>
        <dbReference type="Google" id="ProtNLM"/>
    </source>
</evidence>
<comment type="caution">
    <text evidence="2">The sequence shown here is derived from an EMBL/GenBank/DDBJ whole genome shotgun (WGS) entry which is preliminary data.</text>
</comment>
<feature type="chain" id="PRO_5030684923" description="DUF4377 domain-containing protein" evidence="1">
    <location>
        <begin position="21"/>
        <end position="243"/>
    </location>
</feature>